<name>A0A8J8BG99_9ACTN</name>
<evidence type="ECO:0000313" key="6">
    <source>
        <dbReference type="EMBL" id="MBS2966921.1"/>
    </source>
</evidence>
<dbReference type="EMBL" id="JAGSXH010000223">
    <property type="protein sequence ID" value="MBS2966921.1"/>
    <property type="molecule type" value="Genomic_DNA"/>
</dbReference>
<evidence type="ECO:0000256" key="2">
    <source>
        <dbReference type="ARBA" id="ARBA00022741"/>
    </source>
</evidence>
<dbReference type="InterPro" id="IPR003439">
    <property type="entry name" value="ABC_transporter-like_ATP-bd"/>
</dbReference>
<evidence type="ECO:0000256" key="1">
    <source>
        <dbReference type="ARBA" id="ARBA00022448"/>
    </source>
</evidence>
<keyword evidence="3 6" id="KW-0067">ATP-binding</keyword>
<keyword evidence="7" id="KW-1185">Reference proteome</keyword>
<gene>
    <name evidence="6" type="ORF">KGA66_28060</name>
</gene>
<dbReference type="Pfam" id="PF00005">
    <property type="entry name" value="ABC_tran"/>
    <property type="match status" value="1"/>
</dbReference>
<evidence type="ECO:0000256" key="4">
    <source>
        <dbReference type="SAM" id="MobiDB-lite"/>
    </source>
</evidence>
<proteinExistence type="predicted"/>
<accession>A0A8J8BG99</accession>
<comment type="caution">
    <text evidence="6">The sequence shown here is derived from an EMBL/GenBank/DDBJ whole genome shotgun (WGS) entry which is preliminary data.</text>
</comment>
<keyword evidence="1" id="KW-0813">Transport</keyword>
<dbReference type="PANTHER" id="PTHR42939">
    <property type="entry name" value="ABC TRANSPORTER ATP-BINDING PROTEIN ALBC-RELATED"/>
    <property type="match status" value="1"/>
</dbReference>
<keyword evidence="2" id="KW-0547">Nucleotide-binding</keyword>
<sequence>MRLSGVGYRYGWRAPWVLTRVDLDLRPGGLVRVGGYNGCGKSTLLRIIAGAHRPGRGTVTGRPGGVAYVPGQLPPLPFKAQDYLRHCGRLHGLSAAESDERMLDWLERFEALGYRKHRIGDLSRGTAQKVAIIQALIAQPQLLILDEAWTSLDSLGQQTLDEAVRDSVQRGGRVVFADHDPQRLAEDATLYLLRDGTLHEARAGDFELPLVLIDLEDAPDPWPGPGRGRLLADDLLRIEVEPDGSDRLLREILSAHPDIHVASVRTVDGRAAAPAVKQEAEGTRPAQRGTGTASPPAPDTVRAAVPKQARRQP</sequence>
<dbReference type="PROSITE" id="PS50893">
    <property type="entry name" value="ABC_TRANSPORTER_2"/>
    <property type="match status" value="1"/>
</dbReference>
<evidence type="ECO:0000256" key="3">
    <source>
        <dbReference type="ARBA" id="ARBA00022840"/>
    </source>
</evidence>
<dbReference type="PANTHER" id="PTHR42939:SF1">
    <property type="entry name" value="ABC TRANSPORTER ATP-BINDING PROTEIN ALBC-RELATED"/>
    <property type="match status" value="1"/>
</dbReference>
<dbReference type="AlphaFoldDB" id="A0A8J8BG99"/>
<dbReference type="SUPFAM" id="SSF52540">
    <property type="entry name" value="P-loop containing nucleoside triphosphate hydrolases"/>
    <property type="match status" value="1"/>
</dbReference>
<dbReference type="SMART" id="SM00382">
    <property type="entry name" value="AAA"/>
    <property type="match status" value="1"/>
</dbReference>
<dbReference type="InterPro" id="IPR051782">
    <property type="entry name" value="ABC_Transporter_VariousFunc"/>
</dbReference>
<dbReference type="InterPro" id="IPR027417">
    <property type="entry name" value="P-loop_NTPase"/>
</dbReference>
<dbReference type="RefSeq" id="WP_211472456.1">
    <property type="nucleotide sequence ID" value="NZ_JAGSXH010000223.1"/>
</dbReference>
<dbReference type="Gene3D" id="3.40.50.300">
    <property type="entry name" value="P-loop containing nucleotide triphosphate hydrolases"/>
    <property type="match status" value="1"/>
</dbReference>
<dbReference type="Proteomes" id="UP000677913">
    <property type="component" value="Unassembled WGS sequence"/>
</dbReference>
<protein>
    <submittedName>
        <fullName evidence="6">ABC transporter ATP-binding protein</fullName>
    </submittedName>
</protein>
<evidence type="ECO:0000259" key="5">
    <source>
        <dbReference type="PROSITE" id="PS50893"/>
    </source>
</evidence>
<reference evidence="6" key="1">
    <citation type="submission" date="2021-04" db="EMBL/GenBank/DDBJ databases">
        <title>Genome based classification of Actinospica acidithermotolerans sp. nov., an actinobacterium isolated from an Indonesian hot spring.</title>
        <authorList>
            <person name="Kusuma A.B."/>
            <person name="Putra K.E."/>
            <person name="Nafisah S."/>
            <person name="Loh J."/>
            <person name="Nouioui I."/>
            <person name="Goodfellow M."/>
        </authorList>
    </citation>
    <scope>NUCLEOTIDE SEQUENCE</scope>
    <source>
        <strain evidence="6">DSM 45618</strain>
    </source>
</reference>
<dbReference type="GO" id="GO:0016887">
    <property type="term" value="F:ATP hydrolysis activity"/>
    <property type="evidence" value="ECO:0007669"/>
    <property type="project" value="InterPro"/>
</dbReference>
<feature type="domain" description="ABC transporter" evidence="5">
    <location>
        <begin position="1"/>
        <end position="220"/>
    </location>
</feature>
<organism evidence="6 7">
    <name type="scientific">Actinocrinis puniceicyclus</name>
    <dbReference type="NCBI Taxonomy" id="977794"/>
    <lineage>
        <taxon>Bacteria</taxon>
        <taxon>Bacillati</taxon>
        <taxon>Actinomycetota</taxon>
        <taxon>Actinomycetes</taxon>
        <taxon>Catenulisporales</taxon>
        <taxon>Actinospicaceae</taxon>
        <taxon>Actinocrinis</taxon>
    </lineage>
</organism>
<dbReference type="InterPro" id="IPR003593">
    <property type="entry name" value="AAA+_ATPase"/>
</dbReference>
<feature type="region of interest" description="Disordered" evidence="4">
    <location>
        <begin position="270"/>
        <end position="313"/>
    </location>
</feature>
<dbReference type="GO" id="GO:0005524">
    <property type="term" value="F:ATP binding"/>
    <property type="evidence" value="ECO:0007669"/>
    <property type="project" value="UniProtKB-KW"/>
</dbReference>
<evidence type="ECO:0000313" key="7">
    <source>
        <dbReference type="Proteomes" id="UP000677913"/>
    </source>
</evidence>